<evidence type="ECO:0000313" key="1">
    <source>
        <dbReference type="EMBL" id="THF56256.1"/>
    </source>
</evidence>
<evidence type="ECO:0008006" key="3">
    <source>
        <dbReference type="Google" id="ProtNLM"/>
    </source>
</evidence>
<protein>
    <recommendedName>
        <fullName evidence="3">Cytochrome oxidase Cu insertion factor, SCO1/SenC/PrrC family</fullName>
    </recommendedName>
</protein>
<dbReference type="InterPro" id="IPR036249">
    <property type="entry name" value="Thioredoxin-like_sf"/>
</dbReference>
<name>A0A4S4AC82_9RHOO</name>
<dbReference type="SUPFAM" id="SSF52833">
    <property type="entry name" value="Thioredoxin-like"/>
    <property type="match status" value="1"/>
</dbReference>
<dbReference type="EMBL" id="SSOD01000021">
    <property type="protein sequence ID" value="THF56256.1"/>
    <property type="molecule type" value="Genomic_DNA"/>
</dbReference>
<proteinExistence type="predicted"/>
<dbReference type="Proteomes" id="UP000307956">
    <property type="component" value="Unassembled WGS sequence"/>
</dbReference>
<comment type="caution">
    <text evidence="1">The sequence shown here is derived from an EMBL/GenBank/DDBJ whole genome shotgun (WGS) entry which is preliminary data.</text>
</comment>
<gene>
    <name evidence="1" type="ORF">E6O51_19560</name>
</gene>
<organism evidence="1 2">
    <name type="scientific">Pseudothauera rhizosphaerae</name>
    <dbReference type="NCBI Taxonomy" id="2565932"/>
    <lineage>
        <taxon>Bacteria</taxon>
        <taxon>Pseudomonadati</taxon>
        <taxon>Pseudomonadota</taxon>
        <taxon>Betaproteobacteria</taxon>
        <taxon>Rhodocyclales</taxon>
        <taxon>Zoogloeaceae</taxon>
        <taxon>Pseudothauera</taxon>
    </lineage>
</organism>
<sequence>MLLAAVCALPVLASYLAYYVWQPSGRANYGELIGPSPLPRTALPPAADQQPLAAADFDGLWTLLYAGPAECAAACAEALHTLRQVRLAQGKDSRRIGRVWLQTGAGNAATLPAEDADGLRIGRLEAGTAQAWLAALPDAASGAHIYLIDPLGNAMMRFPPRADAARMVKDLQRLLKYSALGR</sequence>
<reference evidence="1 2" key="1">
    <citation type="submission" date="2019-04" db="EMBL/GenBank/DDBJ databases">
        <title>Azoarcus rhizosphaerae sp. nov. isolated from rhizosphere of Ficus religiosa.</title>
        <authorList>
            <person name="Lin S.-Y."/>
            <person name="Hameed A."/>
            <person name="Hsu Y.-H."/>
            <person name="Young C.-C."/>
        </authorList>
    </citation>
    <scope>NUCLEOTIDE SEQUENCE [LARGE SCALE GENOMIC DNA]</scope>
    <source>
        <strain evidence="1 2">CC-YHH848</strain>
    </source>
</reference>
<keyword evidence="2" id="KW-1185">Reference proteome</keyword>
<accession>A0A4S4AC82</accession>
<dbReference type="AlphaFoldDB" id="A0A4S4AC82"/>
<dbReference type="OrthoDB" id="9180342at2"/>
<evidence type="ECO:0000313" key="2">
    <source>
        <dbReference type="Proteomes" id="UP000307956"/>
    </source>
</evidence>